<gene>
    <name evidence="2" type="ORF">K4G66_17195</name>
</gene>
<feature type="transmembrane region" description="Helical" evidence="1">
    <location>
        <begin position="62"/>
        <end position="85"/>
    </location>
</feature>
<dbReference type="InterPro" id="IPR025495">
    <property type="entry name" value="DUF4386"/>
</dbReference>
<evidence type="ECO:0000313" key="2">
    <source>
        <dbReference type="EMBL" id="WKN34116.1"/>
    </source>
</evidence>
<accession>A0AA49GI64</accession>
<evidence type="ECO:0000256" key="1">
    <source>
        <dbReference type="SAM" id="Phobius"/>
    </source>
</evidence>
<feature type="transmembrane region" description="Helical" evidence="1">
    <location>
        <begin position="154"/>
        <end position="174"/>
    </location>
</feature>
<reference evidence="2" key="2">
    <citation type="journal article" date="2024" name="Antonie Van Leeuwenhoek">
        <title>Roseihalotalea indica gen. nov., sp. nov., a halophilic Bacteroidetes from mesopelagic Southwest Indian Ocean with higher carbohydrate metabolic potential.</title>
        <authorList>
            <person name="Chen B."/>
            <person name="Zhang M."/>
            <person name="Lin D."/>
            <person name="Ye J."/>
            <person name="Tang K."/>
        </authorList>
    </citation>
    <scope>NUCLEOTIDE SEQUENCE</scope>
    <source>
        <strain evidence="2">TK19036</strain>
    </source>
</reference>
<organism evidence="2">
    <name type="scientific">Roseihalotalea indica</name>
    <dbReference type="NCBI Taxonomy" id="2867963"/>
    <lineage>
        <taxon>Bacteria</taxon>
        <taxon>Pseudomonadati</taxon>
        <taxon>Bacteroidota</taxon>
        <taxon>Cytophagia</taxon>
        <taxon>Cytophagales</taxon>
        <taxon>Catalimonadaceae</taxon>
        <taxon>Roseihalotalea</taxon>
    </lineage>
</organism>
<feature type="transmembrane region" description="Helical" evidence="1">
    <location>
        <begin position="20"/>
        <end position="39"/>
    </location>
</feature>
<feature type="transmembrane region" description="Helical" evidence="1">
    <location>
        <begin position="181"/>
        <end position="203"/>
    </location>
</feature>
<dbReference type="EMBL" id="CP120682">
    <property type="protein sequence ID" value="WKN34116.1"/>
    <property type="molecule type" value="Genomic_DNA"/>
</dbReference>
<keyword evidence="1" id="KW-1133">Transmembrane helix</keyword>
<proteinExistence type="predicted"/>
<keyword evidence="1" id="KW-0472">Membrane</keyword>
<name>A0AA49GI64_9BACT</name>
<dbReference type="AlphaFoldDB" id="A0AA49GI64"/>
<dbReference type="Pfam" id="PF14329">
    <property type="entry name" value="DUF4386"/>
    <property type="match status" value="1"/>
</dbReference>
<keyword evidence="1" id="KW-0812">Transmembrane</keyword>
<feature type="transmembrane region" description="Helical" evidence="1">
    <location>
        <begin position="209"/>
        <end position="231"/>
    </location>
</feature>
<feature type="transmembrane region" description="Helical" evidence="1">
    <location>
        <begin position="105"/>
        <end position="125"/>
    </location>
</feature>
<protein>
    <submittedName>
        <fullName evidence="2">DUF4386 domain-containing protein</fullName>
    </submittedName>
</protein>
<sequence length="245" mass="26996">MYATKEIQKSTLMSKRSVRWTGLMYLLVIVCAGFSQGYVRSTLVVPDDAAATATNIVSQEGLFRLGLVADLIAFTLDAIISVMFYQMFRPFNKTLAMVSSALRLVAHPAIASLNLLNHYLALAVLGGSDYLNAFDAGQLQSLSLLLMDAHRNGYLIAGAFFGVHCFLLGLLIYQTNMIPKLLGILMIVAATGYWMETFGNFLFPGNEGWLAWVVGICAALGEVELTLYMLIKGVKKSYQAEYKYE</sequence>
<reference evidence="2" key="1">
    <citation type="journal article" date="2023" name="Comput. Struct. Biotechnol. J.">
        <title>Discovery of a novel marine Bacteroidetes with a rich repertoire of carbohydrate-active enzymes.</title>
        <authorList>
            <person name="Chen B."/>
            <person name="Liu G."/>
            <person name="Chen Q."/>
            <person name="Wang H."/>
            <person name="Liu L."/>
            <person name="Tang K."/>
        </authorList>
    </citation>
    <scope>NUCLEOTIDE SEQUENCE</scope>
    <source>
        <strain evidence="2">TK19036</strain>
    </source>
</reference>